<dbReference type="AlphaFoldDB" id="A0A6A8DBX3"/>
<dbReference type="EMBL" id="WJNG01000007">
    <property type="protein sequence ID" value="MRH43193.1"/>
    <property type="molecule type" value="Genomic_DNA"/>
</dbReference>
<evidence type="ECO:0000313" key="1">
    <source>
        <dbReference type="EMBL" id="MRH43193.1"/>
    </source>
</evidence>
<organism evidence="1 2">
    <name type="scientific">Aquibacillus halophilus</name>
    <dbReference type="NCBI Taxonomy" id="930132"/>
    <lineage>
        <taxon>Bacteria</taxon>
        <taxon>Bacillati</taxon>
        <taxon>Bacillota</taxon>
        <taxon>Bacilli</taxon>
        <taxon>Bacillales</taxon>
        <taxon>Bacillaceae</taxon>
        <taxon>Aquibacillus</taxon>
    </lineage>
</organism>
<gene>
    <name evidence="1" type="ORF">GH741_10925</name>
</gene>
<protein>
    <submittedName>
        <fullName evidence="1">Uncharacterized protein</fullName>
    </submittedName>
</protein>
<reference evidence="1" key="1">
    <citation type="submission" date="2019-11" db="EMBL/GenBank/DDBJ databases">
        <authorList>
            <person name="Li J."/>
        </authorList>
    </citation>
    <scope>NUCLEOTIDE SEQUENCE</scope>
    <source>
        <strain evidence="1">B6B</strain>
    </source>
</reference>
<comment type="caution">
    <text evidence="1">The sequence shown here is derived from an EMBL/GenBank/DDBJ whole genome shotgun (WGS) entry which is preliminary data.</text>
</comment>
<sequence length="78" mass="9223">MSFEMPPKCETCRLVGTTKDEDQICVTVLHYEEGFVYFRLSETRDQRKDIEEYIIDLLPKILSGVYHVELIDMGEEIY</sequence>
<keyword evidence="2" id="KW-1185">Reference proteome</keyword>
<dbReference type="RefSeq" id="WP_153736809.1">
    <property type="nucleotide sequence ID" value="NZ_WJNG01000007.1"/>
</dbReference>
<evidence type="ECO:0000313" key="2">
    <source>
        <dbReference type="Proteomes" id="UP000799092"/>
    </source>
</evidence>
<proteinExistence type="predicted"/>
<accession>A0A6A8DBX3</accession>
<name>A0A6A8DBX3_9BACI</name>
<dbReference type="OrthoDB" id="2971891at2"/>
<dbReference type="Proteomes" id="UP000799092">
    <property type="component" value="Unassembled WGS sequence"/>
</dbReference>